<dbReference type="GO" id="GO:0048038">
    <property type="term" value="F:quinone binding"/>
    <property type="evidence" value="ECO:0007669"/>
    <property type="project" value="TreeGrafter"/>
</dbReference>
<dbReference type="NCBIfam" id="NF005559">
    <property type="entry name" value="PRK07231.1"/>
    <property type="match status" value="1"/>
</dbReference>
<dbReference type="PRINTS" id="PR00081">
    <property type="entry name" value="GDHRDH"/>
</dbReference>
<comment type="caution">
    <text evidence="2">The sequence shown here is derived from an EMBL/GenBank/DDBJ whole genome shotgun (WGS) entry which is preliminary data.</text>
</comment>
<gene>
    <name evidence="2" type="ORF">H0A62_01795</name>
</gene>
<evidence type="ECO:0000313" key="3">
    <source>
        <dbReference type="Proteomes" id="UP000554144"/>
    </source>
</evidence>
<evidence type="ECO:0000256" key="1">
    <source>
        <dbReference type="ARBA" id="ARBA00006484"/>
    </source>
</evidence>
<accession>A0A853H176</accession>
<organism evidence="2 3">
    <name type="scientific">Pollutimonas harenae</name>
    <dbReference type="NCBI Taxonomy" id="657015"/>
    <lineage>
        <taxon>Bacteria</taxon>
        <taxon>Pseudomonadati</taxon>
        <taxon>Pseudomonadota</taxon>
        <taxon>Betaproteobacteria</taxon>
        <taxon>Burkholderiales</taxon>
        <taxon>Alcaligenaceae</taxon>
        <taxon>Pollutimonas</taxon>
    </lineage>
</organism>
<dbReference type="AlphaFoldDB" id="A0A853H176"/>
<dbReference type="PANTHER" id="PTHR42760:SF122">
    <property type="entry name" value="NAD(P)-BINDING PROTEIN"/>
    <property type="match status" value="1"/>
</dbReference>
<dbReference type="PANTHER" id="PTHR42760">
    <property type="entry name" value="SHORT-CHAIN DEHYDROGENASES/REDUCTASES FAMILY MEMBER"/>
    <property type="match status" value="1"/>
</dbReference>
<dbReference type="InterPro" id="IPR036291">
    <property type="entry name" value="NAD(P)-bd_dom_sf"/>
</dbReference>
<dbReference type="EMBL" id="JACCEV010000001">
    <property type="protein sequence ID" value="NYT84323.1"/>
    <property type="molecule type" value="Genomic_DNA"/>
</dbReference>
<evidence type="ECO:0000313" key="2">
    <source>
        <dbReference type="EMBL" id="NYT84323.1"/>
    </source>
</evidence>
<dbReference type="Proteomes" id="UP000554144">
    <property type="component" value="Unassembled WGS sequence"/>
</dbReference>
<dbReference type="OrthoDB" id="9178657at2"/>
<dbReference type="RefSeq" id="WP_130038505.1">
    <property type="nucleotide sequence ID" value="NZ_JACCEV010000001.1"/>
</dbReference>
<dbReference type="CDD" id="cd05233">
    <property type="entry name" value="SDR_c"/>
    <property type="match status" value="1"/>
</dbReference>
<dbReference type="PRINTS" id="PR00080">
    <property type="entry name" value="SDRFAMILY"/>
</dbReference>
<keyword evidence="3" id="KW-1185">Reference proteome</keyword>
<protein>
    <submittedName>
        <fullName evidence="2">SDR family oxidoreductase</fullName>
    </submittedName>
</protein>
<name>A0A853H176_9BURK</name>
<dbReference type="Gene3D" id="3.40.50.720">
    <property type="entry name" value="NAD(P)-binding Rossmann-like Domain"/>
    <property type="match status" value="1"/>
</dbReference>
<dbReference type="Pfam" id="PF13561">
    <property type="entry name" value="adh_short_C2"/>
    <property type="match status" value="1"/>
</dbReference>
<proteinExistence type="inferred from homology"/>
<dbReference type="SUPFAM" id="SSF51735">
    <property type="entry name" value="NAD(P)-binding Rossmann-fold domains"/>
    <property type="match status" value="1"/>
</dbReference>
<comment type="similarity">
    <text evidence="1">Belongs to the short-chain dehydrogenases/reductases (SDR) family.</text>
</comment>
<dbReference type="GO" id="GO:0016616">
    <property type="term" value="F:oxidoreductase activity, acting on the CH-OH group of donors, NAD or NADP as acceptor"/>
    <property type="evidence" value="ECO:0007669"/>
    <property type="project" value="TreeGrafter"/>
</dbReference>
<reference evidence="2 3" key="1">
    <citation type="submission" date="2020-07" db="EMBL/GenBank/DDBJ databases">
        <title>Taxonomic revisions and descriptions of new bacterial species based on genomic comparisons in the high-G+C-content subgroup of the family Alcaligenaceae.</title>
        <authorList>
            <person name="Szabo A."/>
            <person name="Felfoldi T."/>
        </authorList>
    </citation>
    <scope>NUCLEOTIDE SEQUENCE [LARGE SCALE GENOMIC DNA]</scope>
    <source>
        <strain evidence="2 3">DSM 25667</strain>
    </source>
</reference>
<dbReference type="InterPro" id="IPR002347">
    <property type="entry name" value="SDR_fam"/>
</dbReference>
<sequence>MQHKSYDRLKGRSALVFGAGSSGPGWGNGKAAAVLYAREGARVAVVDIDMDAANETRRLIESEGYACEAYQADVTSGEQIAKVVAQTQAAFGGIDILHNNVGITRMGSVVDMSEADWQLVLDTNLTSVFLTCKHVIPIMLEQGSGAIVNISSLASIQVNHYPYMSYYAAKSGLNHLTRAMAVQYAPNNIRVNAVLPGVMDTPLIYKQISDQFESQEAMIKARNAASPMGRMGNAWDIAYASLFLASDESNYITGVCLPVDGGKSCAGC</sequence>
<dbReference type="FunFam" id="3.40.50.720:FF:000084">
    <property type="entry name" value="Short-chain dehydrogenase reductase"/>
    <property type="match status" value="1"/>
</dbReference>
<dbReference type="GO" id="GO:0006633">
    <property type="term" value="P:fatty acid biosynthetic process"/>
    <property type="evidence" value="ECO:0007669"/>
    <property type="project" value="TreeGrafter"/>
</dbReference>